<evidence type="ECO:0000313" key="16">
    <source>
        <dbReference type="Proteomes" id="UP000648663"/>
    </source>
</evidence>
<dbReference type="InterPro" id="IPR020581">
    <property type="entry name" value="GDC_P"/>
</dbReference>
<dbReference type="GO" id="GO:0005829">
    <property type="term" value="C:cytosol"/>
    <property type="evidence" value="ECO:0007669"/>
    <property type="project" value="TreeGrafter"/>
</dbReference>
<protein>
    <recommendedName>
        <fullName evidence="8">Glycine dehydrogenase (decarboxylating)</fullName>
        <ecNumber evidence="8">1.4.4.2</ecNumber>
    </recommendedName>
    <alternativeName>
        <fullName evidence="8">Glycine cleavage system P-protein</fullName>
    </alternativeName>
    <alternativeName>
        <fullName evidence="8">Glycine decarboxylase</fullName>
    </alternativeName>
    <alternativeName>
        <fullName evidence="8">Glycine dehydrogenase (aminomethyl-transferring)</fullName>
    </alternativeName>
</protein>
<name>A0A846LMC7_9ACTN</name>
<evidence type="ECO:0000256" key="7">
    <source>
        <dbReference type="ARBA" id="ARBA00049026"/>
    </source>
</evidence>
<sequence length="1004" mass="105471">MADRTPGSDPAPLTGSLPALSALSTGGSFAARHIGPRPADTAAMLAVLGHDSLASLADACVPEGVRDRTPLDLPAAADEATVLAQLRERAAANEVFTSMIGLGYSDTITPAVIQRNILENPAWYTAYTPYQPEISQGRLEALINFQTMVADLTGLPVAGASMLDEATAAAEAMTLVRRAGRAKADAVFVVDADTLPQTLAVLRTRAEPLGIGLHVADLSAGWPTDLPEAGAFGVLLAYPGASGAVRDHRRLTEAAHTAGAAVVVAADLLALTLLEAPGEWGADVACGTTQRFGVPMGYGGPHAGYLSVREGLARQLPGRLVGVSVDADGDVAYRLALQTREQHIRREKATSNICTAQVLLAVMAGAYAVYHGPEGLTAIAARVHRTAQVLAGWLRAGGLPVVHEHFFDTVVVSVPGRAAEVVAAAAARRVNLRRVDEDAVAIACDETTTPAVLRLVAEAFGVTPDDAALDDAGADALPAGLRRSTAFLTHPVFSEHRSETAMLRYLRRLSDKDLALDRTMIPLGSCTMKLNAATEMAAITWPEFAGLHPFAPVEQTRGYAQLIGELCDGLAEITGYAAVSVQPNAGSQGEFAGLMAIRAYHHSRGDVHRDVCLIPSSAHGTNAASAVMAGMRVVVVACDEAGNVDLADLRTKVDTHAERLAAIMITYPSTHGVFEVEVQEICAAVHDAGGQVYVDGANLNALVGLAKPGRFGSDVSHLNLHKTFCIPHGGGGPGVGPIGVREHLVPFLPGHPLVETGGTGAPVSGAPWGSAGILPISWAYLRLMGPDGLLQATEQAILAANYVAERLRPHYPVLYTGATGLVAHECILDIRPLTKATGVTNDDIAKRLIDLGFHAPTMSFPVAGTLMVEPTESEDRAELDRFVEAMVHIRGEIEKVATGEYDRDDNPLRNAPHTLKMLAGEWDRPYPREAAVYPVPGLVGRGYLAPVRRIDGAYGDRNLVCSCPSPEAFEEPAVPHPPVATEPSRAQGAPDDLGTTKDVVGAQS</sequence>
<evidence type="ECO:0000313" key="14">
    <source>
        <dbReference type="EMBL" id="NIH69133.1"/>
    </source>
</evidence>
<dbReference type="FunFam" id="3.40.640.10:FF:000005">
    <property type="entry name" value="Glycine dehydrogenase (decarboxylating), mitochondrial"/>
    <property type="match status" value="1"/>
</dbReference>
<evidence type="ECO:0000256" key="1">
    <source>
        <dbReference type="ARBA" id="ARBA00001933"/>
    </source>
</evidence>
<dbReference type="NCBIfam" id="NF003346">
    <property type="entry name" value="PRK04366.1"/>
    <property type="match status" value="1"/>
</dbReference>
<comment type="catalytic activity">
    <reaction evidence="7 8">
        <text>N(6)-[(R)-lipoyl]-L-lysyl-[glycine-cleavage complex H protein] + glycine + H(+) = N(6)-[(R)-S(8)-aminomethyldihydrolipoyl]-L-lysyl-[glycine-cleavage complex H protein] + CO2</text>
        <dbReference type="Rhea" id="RHEA:24304"/>
        <dbReference type="Rhea" id="RHEA-COMP:10494"/>
        <dbReference type="Rhea" id="RHEA-COMP:10495"/>
        <dbReference type="ChEBI" id="CHEBI:15378"/>
        <dbReference type="ChEBI" id="CHEBI:16526"/>
        <dbReference type="ChEBI" id="CHEBI:57305"/>
        <dbReference type="ChEBI" id="CHEBI:83099"/>
        <dbReference type="ChEBI" id="CHEBI:83143"/>
        <dbReference type="EC" id="1.4.4.2"/>
    </reaction>
</comment>
<reference evidence="16" key="2">
    <citation type="journal article" date="2019" name="Int. J. Syst. Evol. Microbiol.">
        <title>The Global Catalogue of Microorganisms (GCM) 10K type strain sequencing project: providing services to taxonomists for standard genome sequencing and annotation.</title>
        <authorList>
            <consortium name="The Broad Institute Genomics Platform"/>
            <consortium name="The Broad Institute Genome Sequencing Center for Infectious Disease"/>
            <person name="Wu L."/>
            <person name="Ma J."/>
        </authorList>
    </citation>
    <scope>NUCLEOTIDE SEQUENCE [LARGE SCALE GENOMIC DNA]</scope>
    <source>
        <strain evidence="16">CGMCC 4.5581</strain>
    </source>
</reference>
<dbReference type="PANTHER" id="PTHR11773:SF1">
    <property type="entry name" value="GLYCINE DEHYDROGENASE (DECARBOXYLATING), MITOCHONDRIAL"/>
    <property type="match status" value="1"/>
</dbReference>
<evidence type="ECO:0000313" key="13">
    <source>
        <dbReference type="EMBL" id="GGL77351.1"/>
    </source>
</evidence>
<feature type="domain" description="Glycine dehydrogenase C-terminal" evidence="12">
    <location>
        <begin position="792"/>
        <end position="913"/>
    </location>
</feature>
<evidence type="ECO:0000313" key="15">
    <source>
        <dbReference type="Proteomes" id="UP000552836"/>
    </source>
</evidence>
<dbReference type="InterPro" id="IPR003437">
    <property type="entry name" value="GcvP"/>
</dbReference>
<dbReference type="CDD" id="cd00613">
    <property type="entry name" value="GDC-P"/>
    <property type="match status" value="1"/>
</dbReference>
<evidence type="ECO:0000256" key="4">
    <source>
        <dbReference type="ARBA" id="ARBA00011690"/>
    </source>
</evidence>
<feature type="domain" description="Glycine cleavage system P-protein N-terminal" evidence="11">
    <location>
        <begin position="469"/>
        <end position="751"/>
    </location>
</feature>
<proteinExistence type="inferred from homology"/>
<evidence type="ECO:0000256" key="10">
    <source>
        <dbReference type="SAM" id="MobiDB-lite"/>
    </source>
</evidence>
<comment type="function">
    <text evidence="2 8">The glycine cleavage system catalyzes the degradation of glycine. The P protein binds the alpha-amino group of glycine through its pyridoxal phosphate cofactor; CO(2) is released and the remaining methylamine moiety is then transferred to the lipoamide cofactor of the H protein.</text>
</comment>
<dbReference type="Pfam" id="PF21478">
    <property type="entry name" value="GcvP2_C"/>
    <property type="match status" value="1"/>
</dbReference>
<evidence type="ECO:0000256" key="2">
    <source>
        <dbReference type="ARBA" id="ARBA00003788"/>
    </source>
</evidence>
<dbReference type="GO" id="GO:0016594">
    <property type="term" value="F:glycine binding"/>
    <property type="evidence" value="ECO:0007669"/>
    <property type="project" value="TreeGrafter"/>
</dbReference>
<evidence type="ECO:0000256" key="5">
    <source>
        <dbReference type="ARBA" id="ARBA00022898"/>
    </source>
</evidence>
<dbReference type="NCBIfam" id="TIGR00461">
    <property type="entry name" value="gcvP"/>
    <property type="match status" value="1"/>
</dbReference>
<feature type="modified residue" description="N6-(pyridoxal phosphate)lysine" evidence="8 9">
    <location>
        <position position="722"/>
    </location>
</feature>
<evidence type="ECO:0000256" key="9">
    <source>
        <dbReference type="PIRSR" id="PIRSR603437-50"/>
    </source>
</evidence>
<dbReference type="InterPro" id="IPR015422">
    <property type="entry name" value="PyrdxlP-dep_Trfase_small"/>
</dbReference>
<dbReference type="FunFam" id="3.40.640.10:FF:000007">
    <property type="entry name" value="glycine dehydrogenase (Decarboxylating), mitochondrial"/>
    <property type="match status" value="1"/>
</dbReference>
<dbReference type="EMBL" id="BMMI01000007">
    <property type="protein sequence ID" value="GGL77351.1"/>
    <property type="molecule type" value="Genomic_DNA"/>
</dbReference>
<comment type="caution">
    <text evidence="14">The sequence shown here is derived from an EMBL/GenBank/DDBJ whole genome shotgun (WGS) entry which is preliminary data.</text>
</comment>
<dbReference type="InterPro" id="IPR049316">
    <property type="entry name" value="GDC-P_C"/>
</dbReference>
<dbReference type="AlphaFoldDB" id="A0A846LMC7"/>
<dbReference type="Proteomes" id="UP000648663">
    <property type="component" value="Unassembled WGS sequence"/>
</dbReference>
<comment type="cofactor">
    <cofactor evidence="1 8 9">
        <name>pyridoxal 5'-phosphate</name>
        <dbReference type="ChEBI" id="CHEBI:597326"/>
    </cofactor>
</comment>
<dbReference type="GO" id="GO:0005960">
    <property type="term" value="C:glycine cleavage complex"/>
    <property type="evidence" value="ECO:0007669"/>
    <property type="project" value="TreeGrafter"/>
</dbReference>
<evidence type="ECO:0000259" key="12">
    <source>
        <dbReference type="Pfam" id="PF21478"/>
    </source>
</evidence>
<dbReference type="SUPFAM" id="SSF53383">
    <property type="entry name" value="PLP-dependent transferases"/>
    <property type="match status" value="2"/>
</dbReference>
<reference evidence="13" key="1">
    <citation type="journal article" date="2014" name="Int. J. Syst. Evol. Microbiol.">
        <title>Complete genome of a new Firmicutes species belonging to the dominant human colonic microbiota ('Ruminococcus bicirculans') reveals two chromosomes and a selective capacity to utilize plant glucans.</title>
        <authorList>
            <consortium name="NISC Comparative Sequencing Program"/>
            <person name="Wegmann U."/>
            <person name="Louis P."/>
            <person name="Goesmann A."/>
            <person name="Henrissat B."/>
            <person name="Duncan S.H."/>
            <person name="Flint H.J."/>
        </authorList>
    </citation>
    <scope>NUCLEOTIDE SEQUENCE</scope>
    <source>
        <strain evidence="13">CGMCC 4.5581</strain>
    </source>
</reference>
<dbReference type="Gene3D" id="3.40.640.10">
    <property type="entry name" value="Type I PLP-dependent aspartate aminotransferase-like (Major domain)"/>
    <property type="match status" value="2"/>
</dbReference>
<reference evidence="13" key="4">
    <citation type="submission" date="2024-05" db="EMBL/GenBank/DDBJ databases">
        <authorList>
            <person name="Sun Q."/>
            <person name="Zhou Y."/>
        </authorList>
    </citation>
    <scope>NUCLEOTIDE SEQUENCE</scope>
    <source>
        <strain evidence="13">CGMCC 4.5581</strain>
    </source>
</reference>
<dbReference type="PANTHER" id="PTHR11773">
    <property type="entry name" value="GLYCINE DEHYDROGENASE, DECARBOXYLATING"/>
    <property type="match status" value="1"/>
</dbReference>
<dbReference type="Gene3D" id="3.90.1150.10">
    <property type="entry name" value="Aspartate Aminotransferase, domain 1"/>
    <property type="match status" value="2"/>
</dbReference>
<dbReference type="InterPro" id="IPR015421">
    <property type="entry name" value="PyrdxlP-dep_Trfase_major"/>
</dbReference>
<dbReference type="EMBL" id="JAAMPA010000002">
    <property type="protein sequence ID" value="NIH69133.1"/>
    <property type="molecule type" value="Genomic_DNA"/>
</dbReference>
<evidence type="ECO:0000259" key="11">
    <source>
        <dbReference type="Pfam" id="PF02347"/>
    </source>
</evidence>
<dbReference type="GO" id="GO:0030170">
    <property type="term" value="F:pyridoxal phosphate binding"/>
    <property type="evidence" value="ECO:0007669"/>
    <property type="project" value="TreeGrafter"/>
</dbReference>
<comment type="similarity">
    <text evidence="3 8">Belongs to the GcvP family.</text>
</comment>
<dbReference type="RefSeq" id="WP_229682220.1">
    <property type="nucleotide sequence ID" value="NZ_BAABJU010000003.1"/>
</dbReference>
<dbReference type="InterPro" id="IPR049315">
    <property type="entry name" value="GDC-P_N"/>
</dbReference>
<organism evidence="14 15">
    <name type="scientific">Modestobacter marinus</name>
    <dbReference type="NCBI Taxonomy" id="477641"/>
    <lineage>
        <taxon>Bacteria</taxon>
        <taxon>Bacillati</taxon>
        <taxon>Actinomycetota</taxon>
        <taxon>Actinomycetes</taxon>
        <taxon>Geodermatophilales</taxon>
        <taxon>Geodermatophilaceae</taxon>
        <taxon>Modestobacter</taxon>
    </lineage>
</organism>
<dbReference type="EC" id="1.4.4.2" evidence="8"/>
<dbReference type="GO" id="GO:0019464">
    <property type="term" value="P:glycine decarboxylation via glycine cleavage system"/>
    <property type="evidence" value="ECO:0007669"/>
    <property type="project" value="UniProtKB-UniRule"/>
</dbReference>
<keyword evidence="6 8" id="KW-0560">Oxidoreductase</keyword>
<reference evidence="14 15" key="3">
    <citation type="submission" date="2020-02" db="EMBL/GenBank/DDBJ databases">
        <title>Sequencing the genomes of 1000 actinobacteria strains.</title>
        <authorList>
            <person name="Klenk H.-P."/>
        </authorList>
    </citation>
    <scope>NUCLEOTIDE SEQUENCE [LARGE SCALE GENOMIC DNA]</scope>
    <source>
        <strain evidence="14 15">DSM 45201</strain>
    </source>
</reference>
<dbReference type="Proteomes" id="UP000552836">
    <property type="component" value="Unassembled WGS sequence"/>
</dbReference>
<gene>
    <name evidence="8 13" type="primary">gcvP</name>
    <name evidence="14" type="ORF">FB380_003621</name>
    <name evidence="13" type="ORF">GCM10011589_36670</name>
</gene>
<evidence type="ECO:0000256" key="3">
    <source>
        <dbReference type="ARBA" id="ARBA00010756"/>
    </source>
</evidence>
<evidence type="ECO:0000256" key="8">
    <source>
        <dbReference type="HAMAP-Rule" id="MF_00711"/>
    </source>
</evidence>
<dbReference type="HAMAP" id="MF_00711">
    <property type="entry name" value="GcvP"/>
    <property type="match status" value="1"/>
</dbReference>
<accession>A0A846LMC7</accession>
<dbReference type="Pfam" id="PF02347">
    <property type="entry name" value="GDC-P"/>
    <property type="match status" value="2"/>
</dbReference>
<dbReference type="GO" id="GO:0004375">
    <property type="term" value="F:glycine dehydrogenase (decarboxylating) activity"/>
    <property type="evidence" value="ECO:0007669"/>
    <property type="project" value="UniProtKB-EC"/>
</dbReference>
<dbReference type="InterPro" id="IPR015424">
    <property type="entry name" value="PyrdxlP-dep_Trfase"/>
</dbReference>
<feature type="domain" description="Glycine cleavage system P-protein N-terminal" evidence="11">
    <location>
        <begin position="32"/>
        <end position="454"/>
    </location>
</feature>
<comment type="subunit">
    <text evidence="4 8">The glycine cleavage system is composed of four proteins: P, T, L and H.</text>
</comment>
<keyword evidence="5 8" id="KW-0663">Pyridoxal phosphate</keyword>
<feature type="region of interest" description="Disordered" evidence="10">
    <location>
        <begin position="966"/>
        <end position="1004"/>
    </location>
</feature>
<evidence type="ECO:0000256" key="6">
    <source>
        <dbReference type="ARBA" id="ARBA00023002"/>
    </source>
</evidence>
<keyword evidence="16" id="KW-1185">Reference proteome</keyword>